<dbReference type="SUPFAM" id="SSF54909">
    <property type="entry name" value="Dimeric alpha+beta barrel"/>
    <property type="match status" value="1"/>
</dbReference>
<name>A0AAN9MPN8_CANGL</name>
<dbReference type="Gene3D" id="3.30.70.100">
    <property type="match status" value="1"/>
</dbReference>
<keyword evidence="2" id="KW-1185">Reference proteome</keyword>
<evidence type="ECO:0000313" key="1">
    <source>
        <dbReference type="EMBL" id="KAK7358645.1"/>
    </source>
</evidence>
<dbReference type="Proteomes" id="UP001367508">
    <property type="component" value="Unassembled WGS sequence"/>
</dbReference>
<dbReference type="PANTHER" id="PTHR33178:SF5">
    <property type="entry name" value="EXPRESSED PROTEIN"/>
    <property type="match status" value="1"/>
</dbReference>
<dbReference type="InterPro" id="IPR044662">
    <property type="entry name" value="HS1/DABB1-like"/>
</dbReference>
<dbReference type="PANTHER" id="PTHR33178">
    <property type="match status" value="1"/>
</dbReference>
<dbReference type="AlphaFoldDB" id="A0AAN9MPN8"/>
<reference evidence="1 2" key="1">
    <citation type="submission" date="2024-01" db="EMBL/GenBank/DDBJ databases">
        <title>The genomes of 5 underutilized Papilionoideae crops provide insights into root nodulation and disease resistanc.</title>
        <authorList>
            <person name="Jiang F."/>
        </authorList>
    </citation>
    <scope>NUCLEOTIDE SEQUENCE [LARGE SCALE GENOMIC DNA]</scope>
    <source>
        <strain evidence="1">LVBAO_FW01</strain>
        <tissue evidence="1">Leaves</tissue>
    </source>
</reference>
<comment type="caution">
    <text evidence="1">The sequence shown here is derived from an EMBL/GenBank/DDBJ whole genome shotgun (WGS) entry which is preliminary data.</text>
</comment>
<sequence>MLSIFRKGEEFNHGVEFVLLLSFNKDALGNLAEHALAALASMILESPSLIVQFTHGLNFSPSSKEYTHGVVIRFRSAKTTEMYGCLSSSPYSTNHCLFISLLIQWELKLCREDDLWFPSRNVASVPLLFRNKDEGYFLLFIFIYMLFCYEL</sequence>
<dbReference type="EMBL" id="JAYMYQ010000001">
    <property type="protein sequence ID" value="KAK7358645.1"/>
    <property type="molecule type" value="Genomic_DNA"/>
</dbReference>
<dbReference type="InterPro" id="IPR011008">
    <property type="entry name" value="Dimeric_a/b-barrel"/>
</dbReference>
<accession>A0AAN9MPN8</accession>
<gene>
    <name evidence="1" type="ORF">VNO77_00583</name>
</gene>
<organism evidence="1 2">
    <name type="scientific">Canavalia gladiata</name>
    <name type="common">Sword bean</name>
    <name type="synonym">Dolichos gladiatus</name>
    <dbReference type="NCBI Taxonomy" id="3824"/>
    <lineage>
        <taxon>Eukaryota</taxon>
        <taxon>Viridiplantae</taxon>
        <taxon>Streptophyta</taxon>
        <taxon>Embryophyta</taxon>
        <taxon>Tracheophyta</taxon>
        <taxon>Spermatophyta</taxon>
        <taxon>Magnoliopsida</taxon>
        <taxon>eudicotyledons</taxon>
        <taxon>Gunneridae</taxon>
        <taxon>Pentapetalae</taxon>
        <taxon>rosids</taxon>
        <taxon>fabids</taxon>
        <taxon>Fabales</taxon>
        <taxon>Fabaceae</taxon>
        <taxon>Papilionoideae</taxon>
        <taxon>50 kb inversion clade</taxon>
        <taxon>NPAAA clade</taxon>
        <taxon>indigoferoid/millettioid clade</taxon>
        <taxon>Phaseoleae</taxon>
        <taxon>Canavalia</taxon>
    </lineage>
</organism>
<proteinExistence type="predicted"/>
<evidence type="ECO:0000313" key="2">
    <source>
        <dbReference type="Proteomes" id="UP001367508"/>
    </source>
</evidence>
<protein>
    <submittedName>
        <fullName evidence="1">Uncharacterized protein</fullName>
    </submittedName>
</protein>